<feature type="short sequence motif" description="GXGXXG" evidence="4">
    <location>
        <begin position="13"/>
        <end position="18"/>
    </location>
</feature>
<dbReference type="InterPro" id="IPR050301">
    <property type="entry name" value="NTE"/>
</dbReference>
<comment type="caution">
    <text evidence="6">The sequence shown here is derived from an EMBL/GenBank/DDBJ whole genome shotgun (WGS) entry which is preliminary data.</text>
</comment>
<dbReference type="PANTHER" id="PTHR14226:SF78">
    <property type="entry name" value="SLR0060 PROTEIN"/>
    <property type="match status" value="1"/>
</dbReference>
<name>A0ABV5F694_9FLAO</name>
<evidence type="ECO:0000256" key="1">
    <source>
        <dbReference type="ARBA" id="ARBA00022801"/>
    </source>
</evidence>
<sequence>MEIKKKLGLALSGGGYRGVAHIGVLKAMDELGIKPDYISGTSAGAIVGSLYAAGHPWQDILDFFIKIDLFSFQNFTLRKAGLFDGNKIGIQLGSFFKEDSFESLDIPMFIATTDLLEGKTRFFSQGKIIPPIVASSSVPGMFTPIEYNGYVLCDGGVTDNFPIAPLQVYCDKIIGVYLNSFSKITKESLKTTKSVVNRSYSISGFQDCEAKFKDCDVLIAPHEIGKYEAFTKTHIKTVFELGYTEAIKELSKLDFS</sequence>
<protein>
    <submittedName>
        <fullName evidence="6">Patatin-like phospholipase family protein</fullName>
    </submittedName>
</protein>
<dbReference type="Pfam" id="PF01734">
    <property type="entry name" value="Patatin"/>
    <property type="match status" value="1"/>
</dbReference>
<reference evidence="6 7" key="1">
    <citation type="submission" date="2024-09" db="EMBL/GenBank/DDBJ databases">
        <authorList>
            <person name="Sun Q."/>
            <person name="Mori K."/>
        </authorList>
    </citation>
    <scope>NUCLEOTIDE SEQUENCE [LARGE SCALE GENOMIC DNA]</scope>
    <source>
        <strain evidence="6 7">CECT 8286</strain>
    </source>
</reference>
<evidence type="ECO:0000313" key="6">
    <source>
        <dbReference type="EMBL" id="MFB9054920.1"/>
    </source>
</evidence>
<feature type="active site" description="Proton acceptor" evidence="4">
    <location>
        <position position="154"/>
    </location>
</feature>
<dbReference type="CDD" id="cd07205">
    <property type="entry name" value="Pat_PNPLA6_PNPLA7_NTE1_like"/>
    <property type="match status" value="1"/>
</dbReference>
<dbReference type="EMBL" id="JBHMEZ010000032">
    <property type="protein sequence ID" value="MFB9054920.1"/>
    <property type="molecule type" value="Genomic_DNA"/>
</dbReference>
<dbReference type="InterPro" id="IPR016035">
    <property type="entry name" value="Acyl_Trfase/lysoPLipase"/>
</dbReference>
<feature type="short sequence motif" description="GXSXG" evidence="4">
    <location>
        <begin position="40"/>
        <end position="44"/>
    </location>
</feature>
<evidence type="ECO:0000256" key="4">
    <source>
        <dbReference type="PROSITE-ProRule" id="PRU01161"/>
    </source>
</evidence>
<dbReference type="InterPro" id="IPR002641">
    <property type="entry name" value="PNPLA_dom"/>
</dbReference>
<feature type="domain" description="PNPLA" evidence="5">
    <location>
        <begin position="9"/>
        <end position="167"/>
    </location>
</feature>
<organism evidence="6 7">
    <name type="scientific">Formosa undariae</name>
    <dbReference type="NCBI Taxonomy" id="1325436"/>
    <lineage>
        <taxon>Bacteria</taxon>
        <taxon>Pseudomonadati</taxon>
        <taxon>Bacteroidota</taxon>
        <taxon>Flavobacteriia</taxon>
        <taxon>Flavobacteriales</taxon>
        <taxon>Flavobacteriaceae</taxon>
        <taxon>Formosa</taxon>
    </lineage>
</organism>
<dbReference type="RefSeq" id="WP_382384556.1">
    <property type="nucleotide sequence ID" value="NZ_JBHMEZ010000032.1"/>
</dbReference>
<evidence type="ECO:0000259" key="5">
    <source>
        <dbReference type="PROSITE" id="PS51635"/>
    </source>
</evidence>
<keyword evidence="3 4" id="KW-0443">Lipid metabolism</keyword>
<dbReference type="Gene3D" id="3.40.1090.10">
    <property type="entry name" value="Cytosolic phospholipase A2 catalytic domain"/>
    <property type="match status" value="2"/>
</dbReference>
<dbReference type="PANTHER" id="PTHR14226">
    <property type="entry name" value="NEUROPATHY TARGET ESTERASE/SWISS CHEESE D.MELANOGASTER"/>
    <property type="match status" value="1"/>
</dbReference>
<proteinExistence type="predicted"/>
<keyword evidence="7" id="KW-1185">Reference proteome</keyword>
<dbReference type="Proteomes" id="UP001589605">
    <property type="component" value="Unassembled WGS sequence"/>
</dbReference>
<evidence type="ECO:0000256" key="2">
    <source>
        <dbReference type="ARBA" id="ARBA00022963"/>
    </source>
</evidence>
<keyword evidence="2 4" id="KW-0442">Lipid degradation</keyword>
<dbReference type="SUPFAM" id="SSF52151">
    <property type="entry name" value="FabD/lysophospholipase-like"/>
    <property type="match status" value="1"/>
</dbReference>
<feature type="active site" description="Nucleophile" evidence="4">
    <location>
        <position position="42"/>
    </location>
</feature>
<gene>
    <name evidence="6" type="ORF">ACFFVB_17690</name>
</gene>
<keyword evidence="1 4" id="KW-0378">Hydrolase</keyword>
<accession>A0ABV5F694</accession>
<feature type="short sequence motif" description="DGA/G" evidence="4">
    <location>
        <begin position="154"/>
        <end position="156"/>
    </location>
</feature>
<evidence type="ECO:0000256" key="3">
    <source>
        <dbReference type="ARBA" id="ARBA00023098"/>
    </source>
</evidence>
<evidence type="ECO:0000313" key="7">
    <source>
        <dbReference type="Proteomes" id="UP001589605"/>
    </source>
</evidence>
<dbReference type="PROSITE" id="PS51635">
    <property type="entry name" value="PNPLA"/>
    <property type="match status" value="1"/>
</dbReference>